<dbReference type="RefSeq" id="WP_126640947.1">
    <property type="nucleotide sequence ID" value="NZ_BIFH01000031.1"/>
</dbReference>
<dbReference type="EMBL" id="BIFH01000031">
    <property type="protein sequence ID" value="GCD99101.1"/>
    <property type="molecule type" value="Genomic_DNA"/>
</dbReference>
<dbReference type="AlphaFoldDB" id="A0A401YWZ9"/>
<dbReference type="Gene3D" id="3.40.50.150">
    <property type="entry name" value="Vaccinia Virus protein VP39"/>
    <property type="match status" value="1"/>
</dbReference>
<dbReference type="InterPro" id="IPR029063">
    <property type="entry name" value="SAM-dependent_MTases_sf"/>
</dbReference>
<evidence type="ECO:0000313" key="12">
    <source>
        <dbReference type="EMBL" id="GCD99101.1"/>
    </source>
</evidence>
<evidence type="ECO:0000256" key="5">
    <source>
        <dbReference type="ARBA" id="ARBA00022490"/>
    </source>
</evidence>
<dbReference type="InterPro" id="IPR000682">
    <property type="entry name" value="PCMT"/>
</dbReference>
<dbReference type="GO" id="GO:0032259">
    <property type="term" value="P:methylation"/>
    <property type="evidence" value="ECO:0007669"/>
    <property type="project" value="UniProtKB-KW"/>
</dbReference>
<evidence type="ECO:0000256" key="11">
    <source>
        <dbReference type="ARBA" id="ARBA00031350"/>
    </source>
</evidence>
<dbReference type="OrthoDB" id="5143400at2"/>
<dbReference type="PANTHER" id="PTHR11579:SF0">
    <property type="entry name" value="PROTEIN-L-ISOASPARTATE(D-ASPARTATE) O-METHYLTRANSFERASE"/>
    <property type="match status" value="1"/>
</dbReference>
<dbReference type="GO" id="GO:0005737">
    <property type="term" value="C:cytoplasm"/>
    <property type="evidence" value="ECO:0007669"/>
    <property type="project" value="UniProtKB-SubCell"/>
</dbReference>
<evidence type="ECO:0000313" key="13">
    <source>
        <dbReference type="Proteomes" id="UP000286931"/>
    </source>
</evidence>
<evidence type="ECO:0000256" key="3">
    <source>
        <dbReference type="ARBA" id="ARBA00011890"/>
    </source>
</evidence>
<evidence type="ECO:0000256" key="7">
    <source>
        <dbReference type="ARBA" id="ARBA00022679"/>
    </source>
</evidence>
<reference evidence="12 13" key="1">
    <citation type="submission" date="2018-12" db="EMBL/GenBank/DDBJ databases">
        <title>Draft genome sequence of Embleya hyalina NBRC 13850T.</title>
        <authorList>
            <person name="Komaki H."/>
            <person name="Hosoyama A."/>
            <person name="Kimura A."/>
            <person name="Ichikawa N."/>
            <person name="Tamura T."/>
        </authorList>
    </citation>
    <scope>NUCLEOTIDE SEQUENCE [LARGE SCALE GENOMIC DNA]</scope>
    <source>
        <strain evidence="12 13">NBRC 13850</strain>
    </source>
</reference>
<evidence type="ECO:0000256" key="2">
    <source>
        <dbReference type="ARBA" id="ARBA00005369"/>
    </source>
</evidence>
<dbReference type="PANTHER" id="PTHR11579">
    <property type="entry name" value="PROTEIN-L-ISOASPARTATE O-METHYLTRANSFERASE"/>
    <property type="match status" value="1"/>
</dbReference>
<comment type="caution">
    <text evidence="12">The sequence shown here is derived from an EMBL/GenBank/DDBJ whole genome shotgun (WGS) entry which is preliminary data.</text>
</comment>
<keyword evidence="7 12" id="KW-0808">Transferase</keyword>
<dbReference type="Pfam" id="PF01135">
    <property type="entry name" value="PCMT"/>
    <property type="match status" value="1"/>
</dbReference>
<keyword evidence="5" id="KW-0963">Cytoplasm</keyword>
<evidence type="ECO:0000256" key="4">
    <source>
        <dbReference type="ARBA" id="ARBA00013346"/>
    </source>
</evidence>
<dbReference type="CDD" id="cd02440">
    <property type="entry name" value="AdoMet_MTases"/>
    <property type="match status" value="1"/>
</dbReference>
<dbReference type="EC" id="2.1.1.77" evidence="3"/>
<evidence type="ECO:0000256" key="8">
    <source>
        <dbReference type="ARBA" id="ARBA00022691"/>
    </source>
</evidence>
<name>A0A401YWZ9_9ACTN</name>
<dbReference type="GO" id="GO:0004719">
    <property type="term" value="F:protein-L-isoaspartate (D-aspartate) O-methyltransferase activity"/>
    <property type="evidence" value="ECO:0007669"/>
    <property type="project" value="UniProtKB-EC"/>
</dbReference>
<accession>A0A401YWZ9</accession>
<protein>
    <recommendedName>
        <fullName evidence="4">Protein-L-isoaspartate O-methyltransferase</fullName>
        <ecNumber evidence="3">2.1.1.77</ecNumber>
    </recommendedName>
    <alternativeName>
        <fullName evidence="11">L-isoaspartyl protein carboxyl methyltransferase</fullName>
    </alternativeName>
    <alternativeName>
        <fullName evidence="9">Protein L-isoaspartyl methyltransferase</fullName>
    </alternativeName>
    <alternativeName>
        <fullName evidence="10">Protein-beta-aspartate methyltransferase</fullName>
    </alternativeName>
</protein>
<evidence type="ECO:0000256" key="10">
    <source>
        <dbReference type="ARBA" id="ARBA00031323"/>
    </source>
</evidence>
<keyword evidence="13" id="KW-1185">Reference proteome</keyword>
<dbReference type="SUPFAM" id="SSF53335">
    <property type="entry name" value="S-adenosyl-L-methionine-dependent methyltransferases"/>
    <property type="match status" value="1"/>
</dbReference>
<sequence>MTAHEDAIRELDARGAFSDAPWIREAMDAVRREAFAPEVIWRDDGDVYTRVDRRSDLVGWSAIVDGRGPVVTQVDDGADTEHGETATSSISDRLAVASFLTALDVRPGQRVWEVGTGSGWTAALLAHRVGPRGRVVTVEIDPVLADAARARLTPWADTVDVVAHDGEDTVPDTGTGAGWDRVHVTAAVTHRLPHAWIEHAAPGAVLAVPFSPPFGSGGLLRLIVDEHGVASGRFVKSVVFMPLRGQRGPGHEAFQAIRAAHPAHVSTPVDWHLAAVSVDGNYVQALALKLADVHRATAAAGAKWWLHDGKDSWALVNDSPGAGHALQGGPRQLWDEAAAVIAWQDDAQVHAYDFGITVEPDAQWAWAGTPDQRWRM</sequence>
<evidence type="ECO:0000256" key="6">
    <source>
        <dbReference type="ARBA" id="ARBA00022603"/>
    </source>
</evidence>
<dbReference type="Proteomes" id="UP000286931">
    <property type="component" value="Unassembled WGS sequence"/>
</dbReference>
<proteinExistence type="inferred from homology"/>
<gene>
    <name evidence="12" type="primary">pcm_4</name>
    <name evidence="12" type="ORF">EHYA_06813</name>
</gene>
<keyword evidence="8" id="KW-0949">S-adenosyl-L-methionine</keyword>
<organism evidence="12 13">
    <name type="scientific">Embleya hyalina</name>
    <dbReference type="NCBI Taxonomy" id="516124"/>
    <lineage>
        <taxon>Bacteria</taxon>
        <taxon>Bacillati</taxon>
        <taxon>Actinomycetota</taxon>
        <taxon>Actinomycetes</taxon>
        <taxon>Kitasatosporales</taxon>
        <taxon>Streptomycetaceae</taxon>
        <taxon>Embleya</taxon>
    </lineage>
</organism>
<comment type="subcellular location">
    <subcellularLocation>
        <location evidence="1">Cytoplasm</location>
    </subcellularLocation>
</comment>
<evidence type="ECO:0000256" key="9">
    <source>
        <dbReference type="ARBA" id="ARBA00030757"/>
    </source>
</evidence>
<evidence type="ECO:0000256" key="1">
    <source>
        <dbReference type="ARBA" id="ARBA00004496"/>
    </source>
</evidence>
<keyword evidence="6 12" id="KW-0489">Methyltransferase</keyword>
<comment type="similarity">
    <text evidence="2">Belongs to the methyltransferase superfamily. L-isoaspartyl/D-aspartyl protein methyltransferase family.</text>
</comment>